<name>A0A0D7CLX8_9ACTN</name>
<gene>
    <name evidence="2" type="ORF">SNA_17840</name>
</gene>
<evidence type="ECO:0000313" key="3">
    <source>
        <dbReference type="Proteomes" id="UP000032458"/>
    </source>
</evidence>
<reference evidence="2 3" key="1">
    <citation type="submission" date="2014-09" db="EMBL/GenBank/DDBJ databases">
        <title>Draft genome sequence of Streptomyces natalensis ATCC 27448, producer of the antifungal pimaricin.</title>
        <authorList>
            <person name="Mendes M.V."/>
            <person name="Beites T."/>
            <person name="Pires S."/>
            <person name="Santos C.L."/>
            <person name="Moradas-Ferreira P."/>
        </authorList>
    </citation>
    <scope>NUCLEOTIDE SEQUENCE [LARGE SCALE GENOMIC DNA]</scope>
    <source>
        <strain evidence="2 3">ATCC 27448</strain>
    </source>
</reference>
<dbReference type="Proteomes" id="UP000032458">
    <property type="component" value="Unassembled WGS sequence"/>
</dbReference>
<protein>
    <submittedName>
        <fullName evidence="2">Uncharacterized protein</fullName>
    </submittedName>
</protein>
<dbReference type="EMBL" id="JRKI01000026">
    <property type="protein sequence ID" value="KIZ16855.1"/>
    <property type="molecule type" value="Genomic_DNA"/>
</dbReference>
<feature type="region of interest" description="Disordered" evidence="1">
    <location>
        <begin position="45"/>
        <end position="74"/>
    </location>
</feature>
<comment type="caution">
    <text evidence="2">The sequence shown here is derived from an EMBL/GenBank/DDBJ whole genome shotgun (WGS) entry which is preliminary data.</text>
</comment>
<dbReference type="AlphaFoldDB" id="A0A0D7CLX8"/>
<evidence type="ECO:0000256" key="1">
    <source>
        <dbReference type="SAM" id="MobiDB-lite"/>
    </source>
</evidence>
<accession>A0A0D7CLX8</accession>
<dbReference type="RefSeq" id="WP_030064820.1">
    <property type="nucleotide sequence ID" value="NZ_JRKI01000026.1"/>
</dbReference>
<keyword evidence="3" id="KW-1185">Reference proteome</keyword>
<organism evidence="2 3">
    <name type="scientific">Streptomyces natalensis ATCC 27448</name>
    <dbReference type="NCBI Taxonomy" id="1240678"/>
    <lineage>
        <taxon>Bacteria</taxon>
        <taxon>Bacillati</taxon>
        <taxon>Actinomycetota</taxon>
        <taxon>Actinomycetes</taxon>
        <taxon>Kitasatosporales</taxon>
        <taxon>Streptomycetaceae</taxon>
        <taxon>Streptomyces</taxon>
    </lineage>
</organism>
<sequence>MLRRNRAHKPTATLPDPARLARAFQILAYPTSYWRKRSLACLGRPRPGDVPDDYEPPAGYQIPAQYLTPKRSAA</sequence>
<proteinExistence type="predicted"/>
<evidence type="ECO:0000313" key="2">
    <source>
        <dbReference type="EMBL" id="KIZ16855.1"/>
    </source>
</evidence>
<dbReference type="PATRIC" id="fig|1240678.4.peg.3755"/>